<evidence type="ECO:0000256" key="8">
    <source>
        <dbReference type="ARBA" id="ARBA00023125"/>
    </source>
</evidence>
<dbReference type="FunFam" id="1.20.5.170:FF:000085">
    <property type="entry name" value="bZIP transcription factor 49"/>
    <property type="match status" value="1"/>
</dbReference>
<keyword evidence="9 14" id="KW-0472">Membrane</keyword>
<protein>
    <recommendedName>
        <fullName evidence="15">BZIP domain-containing protein</fullName>
    </recommendedName>
</protein>
<dbReference type="PROSITE" id="PS50217">
    <property type="entry name" value="BZIP"/>
    <property type="match status" value="1"/>
</dbReference>
<gene>
    <name evidence="16" type="ORF">NE237_004364</name>
</gene>
<dbReference type="GO" id="GO:0005634">
    <property type="term" value="C:nucleus"/>
    <property type="evidence" value="ECO:0007669"/>
    <property type="project" value="UniProtKB-SubCell"/>
</dbReference>
<feature type="region of interest" description="Disordered" evidence="13">
    <location>
        <begin position="134"/>
        <end position="179"/>
    </location>
</feature>
<evidence type="ECO:0000256" key="11">
    <source>
        <dbReference type="ARBA" id="ARBA00023180"/>
    </source>
</evidence>
<organism evidence="16 17">
    <name type="scientific">Protea cynaroides</name>
    <dbReference type="NCBI Taxonomy" id="273540"/>
    <lineage>
        <taxon>Eukaryota</taxon>
        <taxon>Viridiplantae</taxon>
        <taxon>Streptophyta</taxon>
        <taxon>Embryophyta</taxon>
        <taxon>Tracheophyta</taxon>
        <taxon>Spermatophyta</taxon>
        <taxon>Magnoliopsida</taxon>
        <taxon>Proteales</taxon>
        <taxon>Proteaceae</taxon>
        <taxon>Protea</taxon>
    </lineage>
</organism>
<evidence type="ECO:0000313" key="17">
    <source>
        <dbReference type="Proteomes" id="UP001141806"/>
    </source>
</evidence>
<sequence length="751" mass="81329">MAYQEPAMSAPLLQTDLPNPNSPTDYDSLPLPPLDYDFFPDDLSLPEGFAANLGFDDDLGDIDFTLDDLILPPDNGGFVAGDGSESLSWQNSKSTDRSGVSSSLGRFDVAAVLSTPSPETGSCNRGFSYVPSSDESAGCGSDGEKGLNSPSPDSGCCNRGPSGWVSSSPNSSNNASDIVVDQKIKPEEVANGYLLKRKKAKEDCNTDSRSSKFHKSENANSACLNGPLDEEDDKRKARLMRNRESAQLSRQRKKHYVEELEDKVRSMHSTIAELNSKISYFMVENASLRQQLSGGGITPPGIYPPPPLAPMAYTWVPYASYPVKPQGSQVPLVPIPKLKPQQSTTKAKKPESKKVETKTKKVASVSLLGVLFFMLLFGFLVRFVNVRYGVNEEVRGGLQFFNNRVYGNHHGRVLTVARRNNESDHNVAVRLGTGKSYLSGVDAKSIHYKRNRSEGVKSEVKQNVGDSEHLPLGNASEPLVASLYVPRNDKLVKIDGNLIIHSVLASEKAMKLSYAASEMESDKATASSAREARETGLAIAGKLPSVFGVAQGGRNAERHPHMYRNLNDRRRALASGSGDTYKDNSKLSNADGSLQQWFREGLAGPILSSGLCTEVFQFNVSPTSVNAVAIVPATSVANVTTENPSRSGKRKNRRILDRAPIPLARSLQNKTEEHVGRTSNSENFEGNKSVSSLVVSVLIDPREAGDVDGDGVISSKSLSRIFVVVLIDSVKYVTYSCVLPLKGSGPHLVTT</sequence>
<dbReference type="OrthoDB" id="295274at2759"/>
<dbReference type="PANTHER" id="PTHR47416">
    <property type="entry name" value="BASIC-LEUCINE ZIPPER TRANSCRIPTION FACTOR F-RELATED"/>
    <property type="match status" value="1"/>
</dbReference>
<dbReference type="Gene3D" id="1.20.5.170">
    <property type="match status" value="1"/>
</dbReference>
<feature type="region of interest" description="Disordered" evidence="13">
    <location>
        <begin position="1"/>
        <end position="29"/>
    </location>
</feature>
<evidence type="ECO:0000256" key="4">
    <source>
        <dbReference type="ARBA" id="ARBA00022692"/>
    </source>
</evidence>
<evidence type="ECO:0000259" key="15">
    <source>
        <dbReference type="PROSITE" id="PS50217"/>
    </source>
</evidence>
<dbReference type="GO" id="GO:0003677">
    <property type="term" value="F:DNA binding"/>
    <property type="evidence" value="ECO:0007669"/>
    <property type="project" value="UniProtKB-KW"/>
</dbReference>
<feature type="compositionally biased region" description="Polar residues" evidence="13">
    <location>
        <begin position="85"/>
        <end position="101"/>
    </location>
</feature>
<feature type="compositionally biased region" description="Basic and acidic residues" evidence="13">
    <location>
        <begin position="204"/>
        <end position="217"/>
    </location>
</feature>
<evidence type="ECO:0000256" key="6">
    <source>
        <dbReference type="ARBA" id="ARBA00022989"/>
    </source>
</evidence>
<dbReference type="Pfam" id="PF00170">
    <property type="entry name" value="bZIP_1"/>
    <property type="match status" value="1"/>
</dbReference>
<dbReference type="AlphaFoldDB" id="A0A9Q0QTH9"/>
<evidence type="ECO:0000256" key="13">
    <source>
        <dbReference type="SAM" id="MobiDB-lite"/>
    </source>
</evidence>
<keyword evidence="4 14" id="KW-0812">Transmembrane</keyword>
<comment type="similarity">
    <text evidence="3">Belongs to the bZIP family.</text>
</comment>
<evidence type="ECO:0000256" key="12">
    <source>
        <dbReference type="ARBA" id="ARBA00023242"/>
    </source>
</evidence>
<keyword evidence="11" id="KW-0325">Glycoprotein</keyword>
<evidence type="ECO:0000256" key="14">
    <source>
        <dbReference type="SAM" id="Phobius"/>
    </source>
</evidence>
<dbReference type="GO" id="GO:0005789">
    <property type="term" value="C:endoplasmic reticulum membrane"/>
    <property type="evidence" value="ECO:0007669"/>
    <property type="project" value="UniProtKB-SubCell"/>
</dbReference>
<accession>A0A9Q0QTH9</accession>
<feature type="region of interest" description="Disordered" evidence="13">
    <location>
        <begin position="204"/>
        <end position="229"/>
    </location>
</feature>
<comment type="subcellular location">
    <subcellularLocation>
        <location evidence="2">Endoplasmic reticulum membrane</location>
        <topology evidence="2">Single-pass membrane protein</topology>
    </subcellularLocation>
    <subcellularLocation>
        <location evidence="1">Nucleus</location>
    </subcellularLocation>
</comment>
<feature type="region of interest" description="Disordered" evidence="13">
    <location>
        <begin position="81"/>
        <end position="101"/>
    </location>
</feature>
<dbReference type="PANTHER" id="PTHR47416:SF3">
    <property type="entry name" value="BZIP TRANSCRIPTION FACTOR 17-RELATED"/>
    <property type="match status" value="1"/>
</dbReference>
<feature type="transmembrane region" description="Helical" evidence="14">
    <location>
        <begin position="362"/>
        <end position="384"/>
    </location>
</feature>
<feature type="compositionally biased region" description="Low complexity" evidence="13">
    <location>
        <begin position="166"/>
        <end position="176"/>
    </location>
</feature>
<dbReference type="GO" id="GO:0003700">
    <property type="term" value="F:DNA-binding transcription factor activity"/>
    <property type="evidence" value="ECO:0007669"/>
    <property type="project" value="InterPro"/>
</dbReference>
<evidence type="ECO:0000256" key="1">
    <source>
        <dbReference type="ARBA" id="ARBA00004123"/>
    </source>
</evidence>
<dbReference type="InterPro" id="IPR046347">
    <property type="entry name" value="bZIP_sf"/>
</dbReference>
<keyword evidence="10" id="KW-0804">Transcription</keyword>
<keyword evidence="6 14" id="KW-1133">Transmembrane helix</keyword>
<evidence type="ECO:0000256" key="10">
    <source>
        <dbReference type="ARBA" id="ARBA00023163"/>
    </source>
</evidence>
<dbReference type="GO" id="GO:0006950">
    <property type="term" value="P:response to stress"/>
    <property type="evidence" value="ECO:0007669"/>
    <property type="project" value="UniProtKB-ARBA"/>
</dbReference>
<keyword evidence="7" id="KW-0805">Transcription regulation</keyword>
<dbReference type="InterPro" id="IPR004827">
    <property type="entry name" value="bZIP"/>
</dbReference>
<evidence type="ECO:0000256" key="7">
    <source>
        <dbReference type="ARBA" id="ARBA00023015"/>
    </source>
</evidence>
<name>A0A9Q0QTH9_9MAGN</name>
<keyword evidence="12" id="KW-0539">Nucleus</keyword>
<evidence type="ECO:0000313" key="16">
    <source>
        <dbReference type="EMBL" id="KAJ4971265.1"/>
    </source>
</evidence>
<dbReference type="EMBL" id="JAMYWD010000005">
    <property type="protein sequence ID" value="KAJ4971265.1"/>
    <property type="molecule type" value="Genomic_DNA"/>
</dbReference>
<keyword evidence="8" id="KW-0238">DNA-binding</keyword>
<keyword evidence="5" id="KW-0256">Endoplasmic reticulum</keyword>
<reference evidence="16" key="1">
    <citation type="journal article" date="2023" name="Plant J.">
        <title>The genome of the king protea, Protea cynaroides.</title>
        <authorList>
            <person name="Chang J."/>
            <person name="Duong T.A."/>
            <person name="Schoeman C."/>
            <person name="Ma X."/>
            <person name="Roodt D."/>
            <person name="Barker N."/>
            <person name="Li Z."/>
            <person name="Van de Peer Y."/>
            <person name="Mizrachi E."/>
        </authorList>
    </citation>
    <scope>NUCLEOTIDE SEQUENCE</scope>
    <source>
        <tissue evidence="16">Young leaves</tissue>
    </source>
</reference>
<proteinExistence type="inferred from homology"/>
<feature type="domain" description="BZIP" evidence="15">
    <location>
        <begin position="232"/>
        <end position="292"/>
    </location>
</feature>
<comment type="caution">
    <text evidence="16">The sequence shown here is derived from an EMBL/GenBank/DDBJ whole genome shotgun (WGS) entry which is preliminary data.</text>
</comment>
<dbReference type="SMART" id="SM00338">
    <property type="entry name" value="BRLZ"/>
    <property type="match status" value="1"/>
</dbReference>
<dbReference type="Proteomes" id="UP001141806">
    <property type="component" value="Unassembled WGS sequence"/>
</dbReference>
<dbReference type="SUPFAM" id="SSF57959">
    <property type="entry name" value="Leucine zipper domain"/>
    <property type="match status" value="1"/>
</dbReference>
<evidence type="ECO:0000256" key="2">
    <source>
        <dbReference type="ARBA" id="ARBA00004389"/>
    </source>
</evidence>
<keyword evidence="17" id="KW-1185">Reference proteome</keyword>
<evidence type="ECO:0000256" key="3">
    <source>
        <dbReference type="ARBA" id="ARBA00007163"/>
    </source>
</evidence>
<dbReference type="CDD" id="cd14704">
    <property type="entry name" value="bZIP_HY5-like"/>
    <property type="match status" value="1"/>
</dbReference>
<evidence type="ECO:0000256" key="5">
    <source>
        <dbReference type="ARBA" id="ARBA00022824"/>
    </source>
</evidence>
<evidence type="ECO:0000256" key="9">
    <source>
        <dbReference type="ARBA" id="ARBA00023136"/>
    </source>
</evidence>